<sequence length="394" mass="43378">MASPAEALLLRREGCRGMALHPMEGVQKAEEEERFDIWSLIQKGKEQSAEPPPPYVHQLVRRSSSLMSQKSLETCTESLGSETGSDGFSSGFFWPLSMAGETCEEEAEEEDAEAETEVEEKNQRKEQSTVNYHCSIGWRSPAKPFPPPLASLSRRDGPCLKMKPHRQNGRLVVEAVKVPSRNYLHAERHGGRLLLSFVETCFRPTSPAAATEQSVNLVKEDDAVEEEDDVVEEEEEDEVEVVDRGTVVEVKVSTQPQPVSGAAPPVKVHRSSLVINKFVVGEPLPNSDEQPPGTSAAPAAIRSTTTAAAAAVAASSISTSTTTTDGFHYNYLQLDYGSRWGMQSPAAAAAADAKLLFTSRRRSREELLHDMWRCSELRRPLFIFEQPYCIATSS</sequence>
<evidence type="ECO:0000256" key="2">
    <source>
        <dbReference type="SAM" id="MobiDB-lite"/>
    </source>
</evidence>
<proteinExistence type="inferred from homology"/>
<protein>
    <submittedName>
        <fullName evidence="4">Protein FAF-like, chloroplastic</fullName>
    </submittedName>
</protein>
<name>A0A2I0A8A3_9ASPA</name>
<feature type="compositionally biased region" description="Acidic residues" evidence="2">
    <location>
        <begin position="104"/>
        <end position="118"/>
    </location>
</feature>
<dbReference type="Pfam" id="PF11250">
    <property type="entry name" value="FAF"/>
    <property type="match status" value="1"/>
</dbReference>
<feature type="region of interest" description="Disordered" evidence="2">
    <location>
        <begin position="104"/>
        <end position="129"/>
    </location>
</feature>
<dbReference type="OrthoDB" id="1303570at2759"/>
<organism evidence="4 5">
    <name type="scientific">Apostasia shenzhenica</name>
    <dbReference type="NCBI Taxonomy" id="1088818"/>
    <lineage>
        <taxon>Eukaryota</taxon>
        <taxon>Viridiplantae</taxon>
        <taxon>Streptophyta</taxon>
        <taxon>Embryophyta</taxon>
        <taxon>Tracheophyta</taxon>
        <taxon>Spermatophyta</taxon>
        <taxon>Magnoliopsida</taxon>
        <taxon>Liliopsida</taxon>
        <taxon>Asparagales</taxon>
        <taxon>Orchidaceae</taxon>
        <taxon>Apostasioideae</taxon>
        <taxon>Apostasia</taxon>
    </lineage>
</organism>
<comment type="similarity">
    <text evidence="1">Belongs to the fantastic four family.</text>
</comment>
<dbReference type="InterPro" id="IPR046431">
    <property type="entry name" value="FAF_dom"/>
</dbReference>
<evidence type="ECO:0000256" key="1">
    <source>
        <dbReference type="ARBA" id="ARBA00008690"/>
    </source>
</evidence>
<accession>A0A2I0A8A3</accession>
<evidence type="ECO:0000313" key="4">
    <source>
        <dbReference type="EMBL" id="PKA51790.1"/>
    </source>
</evidence>
<dbReference type="EMBL" id="KZ452012">
    <property type="protein sequence ID" value="PKA51790.1"/>
    <property type="molecule type" value="Genomic_DNA"/>
</dbReference>
<keyword evidence="5" id="KW-1185">Reference proteome</keyword>
<dbReference type="PANTHER" id="PTHR33155">
    <property type="entry name" value="FANTASTIC FOUR-LIKE PROTEIN (DUF3049)"/>
    <property type="match status" value="1"/>
</dbReference>
<dbReference type="InterPro" id="IPR021410">
    <property type="entry name" value="FAF"/>
</dbReference>
<gene>
    <name evidence="4" type="ORF">AXF42_Ash008019</name>
</gene>
<feature type="domain" description="FAF" evidence="3">
    <location>
        <begin position="145"/>
        <end position="197"/>
    </location>
</feature>
<dbReference type="Proteomes" id="UP000236161">
    <property type="component" value="Unassembled WGS sequence"/>
</dbReference>
<evidence type="ECO:0000259" key="3">
    <source>
        <dbReference type="Pfam" id="PF11250"/>
    </source>
</evidence>
<reference evidence="4 5" key="1">
    <citation type="journal article" date="2017" name="Nature">
        <title>The Apostasia genome and the evolution of orchids.</title>
        <authorList>
            <person name="Zhang G.Q."/>
            <person name="Liu K.W."/>
            <person name="Li Z."/>
            <person name="Lohaus R."/>
            <person name="Hsiao Y.Y."/>
            <person name="Niu S.C."/>
            <person name="Wang J.Y."/>
            <person name="Lin Y.C."/>
            <person name="Xu Q."/>
            <person name="Chen L.J."/>
            <person name="Yoshida K."/>
            <person name="Fujiwara S."/>
            <person name="Wang Z.W."/>
            <person name="Zhang Y.Q."/>
            <person name="Mitsuda N."/>
            <person name="Wang M."/>
            <person name="Liu G.H."/>
            <person name="Pecoraro L."/>
            <person name="Huang H.X."/>
            <person name="Xiao X.J."/>
            <person name="Lin M."/>
            <person name="Wu X.Y."/>
            <person name="Wu W.L."/>
            <person name="Chen Y.Y."/>
            <person name="Chang S.B."/>
            <person name="Sakamoto S."/>
            <person name="Ohme-Takagi M."/>
            <person name="Yagi M."/>
            <person name="Zeng S.J."/>
            <person name="Shen C.Y."/>
            <person name="Yeh C.M."/>
            <person name="Luo Y.B."/>
            <person name="Tsai W.C."/>
            <person name="Van de Peer Y."/>
            <person name="Liu Z.J."/>
        </authorList>
    </citation>
    <scope>NUCLEOTIDE SEQUENCE [LARGE SCALE GENOMIC DNA]</scope>
    <source>
        <strain evidence="5">cv. Shenzhen</strain>
        <tissue evidence="4">Stem</tissue>
    </source>
</reference>
<dbReference type="PANTHER" id="PTHR33155:SF3">
    <property type="entry name" value="PROTEIN FAF-LIKE, CHLOROPLASTIC"/>
    <property type="match status" value="1"/>
</dbReference>
<dbReference type="STRING" id="1088818.A0A2I0A8A3"/>
<dbReference type="AlphaFoldDB" id="A0A2I0A8A3"/>
<evidence type="ECO:0000313" key="5">
    <source>
        <dbReference type="Proteomes" id="UP000236161"/>
    </source>
</evidence>